<dbReference type="Proteomes" id="UP000683000">
    <property type="component" value="Unassembled WGS sequence"/>
</dbReference>
<sequence>MIPARSAFGPKRRCREQGCGPRPVVRKHCWPSDLGAGCLHPVSDHIGPLCRASQISHVDHLQHATRQCCTVMKQKRRSPRCLGSCNKTGPVTITFFFELPRLHTVREHYYNQCHSAFTSLAQKGTACSRSSTFHILCKNHHITAWSTIFEYKTWLGVRSDDTHITSLKPLDNGMPSSPVPFITPSGLVTIQHDLKARINSSPLVKIPLTMRSLVKEFFHPM</sequence>
<name>A0A8I2YRV5_9AGAM</name>
<protein>
    <submittedName>
        <fullName evidence="1">Uncharacterized protein</fullName>
    </submittedName>
</protein>
<keyword evidence="2" id="KW-1185">Reference proteome</keyword>
<accession>A0A8I2YRV5</accession>
<organism evidence="1 2">
    <name type="scientific">Boletus reticuloceps</name>
    <dbReference type="NCBI Taxonomy" id="495285"/>
    <lineage>
        <taxon>Eukaryota</taxon>
        <taxon>Fungi</taxon>
        <taxon>Dikarya</taxon>
        <taxon>Basidiomycota</taxon>
        <taxon>Agaricomycotina</taxon>
        <taxon>Agaricomycetes</taxon>
        <taxon>Agaricomycetidae</taxon>
        <taxon>Boletales</taxon>
        <taxon>Boletineae</taxon>
        <taxon>Boletaceae</taxon>
        <taxon>Boletoideae</taxon>
        <taxon>Boletus</taxon>
    </lineage>
</organism>
<dbReference type="AlphaFoldDB" id="A0A8I2YRV5"/>
<evidence type="ECO:0000313" key="2">
    <source>
        <dbReference type="Proteomes" id="UP000683000"/>
    </source>
</evidence>
<proteinExistence type="predicted"/>
<dbReference type="EMBL" id="JAGFBS010000008">
    <property type="protein sequence ID" value="KAG6378004.1"/>
    <property type="molecule type" value="Genomic_DNA"/>
</dbReference>
<reference evidence="1" key="1">
    <citation type="submission" date="2021-03" db="EMBL/GenBank/DDBJ databases">
        <title>Evolutionary innovations through gain and loss of genes in the ectomycorrhizal Boletales.</title>
        <authorList>
            <person name="Wu G."/>
            <person name="Miyauchi S."/>
            <person name="Morin E."/>
            <person name="Yang Z.-L."/>
            <person name="Xu J."/>
            <person name="Martin F.M."/>
        </authorList>
    </citation>
    <scope>NUCLEOTIDE SEQUENCE</scope>
    <source>
        <strain evidence="1">BR01</strain>
    </source>
</reference>
<evidence type="ECO:0000313" key="1">
    <source>
        <dbReference type="EMBL" id="KAG6378004.1"/>
    </source>
</evidence>
<comment type="caution">
    <text evidence="1">The sequence shown here is derived from an EMBL/GenBank/DDBJ whole genome shotgun (WGS) entry which is preliminary data.</text>
</comment>
<gene>
    <name evidence="1" type="ORF">JVT61DRAFT_14802</name>
</gene>